<keyword evidence="3" id="KW-0813">Transport</keyword>
<organism evidence="5 6">
    <name type="scientific">Scheffersomyces spartinae</name>
    <dbReference type="NCBI Taxonomy" id="45513"/>
    <lineage>
        <taxon>Eukaryota</taxon>
        <taxon>Fungi</taxon>
        <taxon>Dikarya</taxon>
        <taxon>Ascomycota</taxon>
        <taxon>Saccharomycotina</taxon>
        <taxon>Pichiomycetes</taxon>
        <taxon>Debaryomycetaceae</taxon>
        <taxon>Scheffersomyces</taxon>
    </lineage>
</organism>
<dbReference type="InterPro" id="IPR011989">
    <property type="entry name" value="ARM-like"/>
</dbReference>
<dbReference type="EMBL" id="JAHMUF010000007">
    <property type="protein sequence ID" value="KAG7194501.1"/>
    <property type="molecule type" value="Genomic_DNA"/>
</dbReference>
<evidence type="ECO:0000256" key="2">
    <source>
        <dbReference type="ARBA" id="ARBA00007991"/>
    </source>
</evidence>
<accession>A0A9P7VAK7</accession>
<dbReference type="GO" id="GO:0006606">
    <property type="term" value="P:protein import into nucleus"/>
    <property type="evidence" value="ECO:0007669"/>
    <property type="project" value="TreeGrafter"/>
</dbReference>
<dbReference type="GO" id="GO:0005737">
    <property type="term" value="C:cytoplasm"/>
    <property type="evidence" value="ECO:0007669"/>
    <property type="project" value="TreeGrafter"/>
</dbReference>
<dbReference type="InterPro" id="IPR016024">
    <property type="entry name" value="ARM-type_fold"/>
</dbReference>
<comment type="caution">
    <text evidence="5">The sequence shown here is derived from an EMBL/GenBank/DDBJ whole genome shotgun (WGS) entry which is preliminary data.</text>
</comment>
<dbReference type="PANTHER" id="PTHR12363">
    <property type="entry name" value="TRANSPORTIN 3 AND IMPORTIN 13"/>
    <property type="match status" value="1"/>
</dbReference>
<dbReference type="InterPro" id="IPR051345">
    <property type="entry name" value="Importin_beta-like_NTR"/>
</dbReference>
<dbReference type="AlphaFoldDB" id="A0A9P7VAK7"/>
<keyword evidence="6" id="KW-1185">Reference proteome</keyword>
<evidence type="ECO:0000313" key="6">
    <source>
        <dbReference type="Proteomes" id="UP000790833"/>
    </source>
</evidence>
<dbReference type="SUPFAM" id="SSF48371">
    <property type="entry name" value="ARM repeat"/>
    <property type="match status" value="1"/>
</dbReference>
<evidence type="ECO:0000313" key="5">
    <source>
        <dbReference type="EMBL" id="KAG7194501.1"/>
    </source>
</evidence>
<comment type="similarity">
    <text evidence="2">Belongs to the importin beta family.</text>
</comment>
<proteinExistence type="inferred from homology"/>
<gene>
    <name evidence="5" type="ORF">KQ657_004716</name>
</gene>
<dbReference type="Proteomes" id="UP000790833">
    <property type="component" value="Unassembled WGS sequence"/>
</dbReference>
<sequence length="989" mass="113943">MAFYVEVAAHIQQLYLSQDANEIKHLQHQLQQVQKSPEAHILAKHLLTSPIPSVRYFGALTYTVYINQYRGLGWDHFRPLVTDMQLFIWEQLRTGTSNWNVIKKLLSGLSLLYIQFYKSGYETPVESLMAGGSGQIVTWDQFNSESKDVWQLLFTFLQILVEEIIRAEPDSKIHEYVQNHIYSVLNGLFGQQLQCHSIDLQLTNLECLNSWIPYFTFAESNSNVRYPDLNLILDYCLQESSSLDLDKLQVSVKAMANLTEILEGNRAVISEPYRNTLAHNLFEGFGIDFIKQIILSDDKQDYEEEITAFVSLVMAYLDLDILKLARDFLSPQNQVILNILLELVKIDLGYNDRVSDQLLKFWEDLANVFFGDDEVLRNYHKVNYSGFVRERNNLFAKLTTIYWSKSVIKPQLYEEYKTEIHDFRRQVADFFIVAYELLGMELYHILSNSVLNSLIGLNTLAENEQEEENIWKLEGSLWLLYMITDDLTFYETGVSKGLQDDIINLLNNGLIQTVYKLRFSSRNLNPIIFSTLLKFTSSISFVYLLPDASYHLQSILEMLFGFSLEKGLDLSLIASKTLLTICLSSRSILIPYLGDFETSTFQIIDDTTMDPLIVQRMVNAYISIALAVKDPSRFGMIILNLLQKIESAFKVPPENFTSEELYYEYHSLMPSLVFQMAKASNLPGEPHDFYTKDQIVVVDTYWQTDILQIKSFILHLVGQFSLVDQKLAYDASITEKCCQILKSGLNEVVDGPCKFPISYCADYLSTKIESCDQNSLPYLYELVQAIVDSNYKALTSSELELVLNKVFLEKSTQLMSDSDSIQTVVELFASILERKPSLVIHLYMMSIVLADFALPSITANETLTLRSGMKFWNAMITLRRGSQQDQQRAREMITEIGPSLTKNLMTGFIGTTRSNLEIFYPVFRNLIAKYQLQMKEWLQDVLIQLKKFDQTKIDTFIKRLLLTRGQHACNQILKEFWLETNGLVDYSSR</sequence>
<dbReference type="Gene3D" id="1.25.10.10">
    <property type="entry name" value="Leucine-rich Repeat Variant"/>
    <property type="match status" value="1"/>
</dbReference>
<evidence type="ECO:0000256" key="1">
    <source>
        <dbReference type="ARBA" id="ARBA00004123"/>
    </source>
</evidence>
<dbReference type="OrthoDB" id="2016913at2759"/>
<dbReference type="GO" id="GO:0005634">
    <property type="term" value="C:nucleus"/>
    <property type="evidence" value="ECO:0007669"/>
    <property type="project" value="UniProtKB-SubCell"/>
</dbReference>
<comment type="subcellular location">
    <subcellularLocation>
        <location evidence="1">Nucleus</location>
    </subcellularLocation>
</comment>
<dbReference type="GeneID" id="66118090"/>
<dbReference type="RefSeq" id="XP_043050048.1">
    <property type="nucleotide sequence ID" value="XM_043195382.1"/>
</dbReference>
<reference evidence="5" key="1">
    <citation type="submission" date="2021-03" db="EMBL/GenBank/DDBJ databases">
        <authorList>
            <person name="Palmer J.M."/>
        </authorList>
    </citation>
    <scope>NUCLEOTIDE SEQUENCE</scope>
    <source>
        <strain evidence="5">ARV_011</strain>
    </source>
</reference>
<protein>
    <submittedName>
        <fullName evidence="5">Uncharacterized protein</fullName>
    </submittedName>
</protein>
<dbReference type="PANTHER" id="PTHR12363:SF33">
    <property type="entry name" value="IMPORTIN-13"/>
    <property type="match status" value="1"/>
</dbReference>
<evidence type="ECO:0000256" key="4">
    <source>
        <dbReference type="ARBA" id="ARBA00023242"/>
    </source>
</evidence>
<name>A0A9P7VAK7_9ASCO</name>
<keyword evidence="4" id="KW-0539">Nucleus</keyword>
<evidence type="ECO:0000256" key="3">
    <source>
        <dbReference type="ARBA" id="ARBA00022448"/>
    </source>
</evidence>